<sequence length="359" mass="39818">MFRRLLSVVLLGLTAVLPMMTAVKANDFAGANSYFIYALEDTDRLAILDAMATANMKLLRVFITQVEEGTKGSSASAVNDLETVAVGKYDDHILDLIDQLAYEAHARDIKLVIAMHDRYALGCWSTDAYVAKYNLPTTNCEDGVPDSSIFYTNQNAITDFDARLAHILNYRSQNFGVPWRQLSDAIFAFEIENEAMGHMDVVAPDWWYGYHTSLAIRDVIGDWGLQISTGGGVDFPTSTQSQFFTCSDLQILAIHDYNIDPSYVGSSIDSVKPTVLASGQRLLYEEFGAEGDDKQSQLQAVTNTLISTGVPWMYWEVTKPGAGSSNYEIWTDEPSWSTLQSQSLITNQQGGEFGWPEID</sequence>
<dbReference type="Proteomes" id="UP001148662">
    <property type="component" value="Unassembled WGS sequence"/>
</dbReference>
<evidence type="ECO:0000313" key="2">
    <source>
        <dbReference type="Proteomes" id="UP001148662"/>
    </source>
</evidence>
<keyword evidence="2" id="KW-1185">Reference proteome</keyword>
<organism evidence="1 2">
    <name type="scientific">Phlebia brevispora</name>
    <dbReference type="NCBI Taxonomy" id="194682"/>
    <lineage>
        <taxon>Eukaryota</taxon>
        <taxon>Fungi</taxon>
        <taxon>Dikarya</taxon>
        <taxon>Basidiomycota</taxon>
        <taxon>Agaricomycotina</taxon>
        <taxon>Agaricomycetes</taxon>
        <taxon>Polyporales</taxon>
        <taxon>Meruliaceae</taxon>
        <taxon>Phlebia</taxon>
    </lineage>
</organism>
<protein>
    <submittedName>
        <fullName evidence="1">Uncharacterized protein</fullName>
    </submittedName>
</protein>
<reference evidence="1" key="1">
    <citation type="submission" date="2022-07" db="EMBL/GenBank/DDBJ databases">
        <title>Genome Sequence of Phlebia brevispora.</title>
        <authorList>
            <person name="Buettner E."/>
        </authorList>
    </citation>
    <scope>NUCLEOTIDE SEQUENCE</scope>
    <source>
        <strain evidence="1">MPL23</strain>
    </source>
</reference>
<dbReference type="EMBL" id="JANHOG010001406">
    <property type="protein sequence ID" value="KAJ3537618.1"/>
    <property type="molecule type" value="Genomic_DNA"/>
</dbReference>
<evidence type="ECO:0000313" key="1">
    <source>
        <dbReference type="EMBL" id="KAJ3537618.1"/>
    </source>
</evidence>
<gene>
    <name evidence="1" type="ORF">NM688_g6656</name>
</gene>
<accession>A0ACC1SDY2</accession>
<name>A0ACC1SDY2_9APHY</name>
<proteinExistence type="predicted"/>
<comment type="caution">
    <text evidence="1">The sequence shown here is derived from an EMBL/GenBank/DDBJ whole genome shotgun (WGS) entry which is preliminary data.</text>
</comment>